<keyword evidence="1" id="KW-1133">Transmembrane helix</keyword>
<dbReference type="AlphaFoldDB" id="A0AAD2CRN6"/>
<evidence type="ECO:0000256" key="1">
    <source>
        <dbReference type="SAM" id="Phobius"/>
    </source>
</evidence>
<protein>
    <submittedName>
        <fullName evidence="2">Uncharacterized protein</fullName>
    </submittedName>
</protein>
<gene>
    <name evidence="2" type="ORF">CYCCA115_LOCUS3861</name>
</gene>
<proteinExistence type="predicted"/>
<keyword evidence="3" id="KW-1185">Reference proteome</keyword>
<keyword evidence="1" id="KW-0472">Membrane</keyword>
<organism evidence="2 3">
    <name type="scientific">Cylindrotheca closterium</name>
    <dbReference type="NCBI Taxonomy" id="2856"/>
    <lineage>
        <taxon>Eukaryota</taxon>
        <taxon>Sar</taxon>
        <taxon>Stramenopiles</taxon>
        <taxon>Ochrophyta</taxon>
        <taxon>Bacillariophyta</taxon>
        <taxon>Bacillariophyceae</taxon>
        <taxon>Bacillariophycidae</taxon>
        <taxon>Bacillariales</taxon>
        <taxon>Bacillariaceae</taxon>
        <taxon>Cylindrotheca</taxon>
    </lineage>
</organism>
<sequence length="156" mass="17297">MYPREAENEIIIETGIRYLSLDDEITIASNSTVSSSDDSCSSSESLYELGISRLLAFHRSGRRHSTDSKTIFDPDCSEITEQEYSTEESCCDTDDDLDIPRTLVTEEADPSDAEISSRSTRRKLQVVGVCVAGVCVAIPSLLLLLDPQQADRSKRR</sequence>
<dbReference type="EMBL" id="CAKOGP040000335">
    <property type="protein sequence ID" value="CAJ1934521.1"/>
    <property type="molecule type" value="Genomic_DNA"/>
</dbReference>
<keyword evidence="1" id="KW-0812">Transmembrane</keyword>
<name>A0AAD2CRN6_9STRA</name>
<accession>A0AAD2CRN6</accession>
<dbReference type="Proteomes" id="UP001295423">
    <property type="component" value="Unassembled WGS sequence"/>
</dbReference>
<comment type="caution">
    <text evidence="2">The sequence shown here is derived from an EMBL/GenBank/DDBJ whole genome shotgun (WGS) entry which is preliminary data.</text>
</comment>
<evidence type="ECO:0000313" key="2">
    <source>
        <dbReference type="EMBL" id="CAJ1934521.1"/>
    </source>
</evidence>
<evidence type="ECO:0000313" key="3">
    <source>
        <dbReference type="Proteomes" id="UP001295423"/>
    </source>
</evidence>
<reference evidence="2" key="1">
    <citation type="submission" date="2023-08" db="EMBL/GenBank/DDBJ databases">
        <authorList>
            <person name="Audoor S."/>
            <person name="Bilcke G."/>
        </authorList>
    </citation>
    <scope>NUCLEOTIDE SEQUENCE</scope>
</reference>
<feature type="transmembrane region" description="Helical" evidence="1">
    <location>
        <begin position="124"/>
        <end position="145"/>
    </location>
</feature>